<dbReference type="InterPro" id="IPR052667">
    <property type="entry name" value="E3_ubiquitin-ligase_RING"/>
</dbReference>
<dbReference type="Proteomes" id="UP000005239">
    <property type="component" value="Unassembled WGS sequence"/>
</dbReference>
<dbReference type="Pfam" id="PF13639">
    <property type="entry name" value="zf-RING_2"/>
    <property type="match status" value="1"/>
</dbReference>
<dbReference type="EnsemblMetazoa" id="PPA37478.1">
    <property type="protein sequence ID" value="PPA37478.1"/>
    <property type="gene ID" value="WBGene00275847"/>
</dbReference>
<evidence type="ECO:0000313" key="5">
    <source>
        <dbReference type="EnsemblMetazoa" id="PPA37478.1"/>
    </source>
</evidence>
<dbReference type="PROSITE" id="PS50089">
    <property type="entry name" value="ZF_RING_2"/>
    <property type="match status" value="1"/>
</dbReference>
<sequence>MESVTELIKCSICLDTFDSSNHQPRCFPCGHSFGLSCIQLLRKAATNRCPTCKTEVNLSIDHPINFQLIGILDALKASSSQNSSPLPLKSSPSLCSNCNRAHPSLRTCIKCDTHPILCPHCARINHNGHSFLSFDPAHEKKEAVRSLKKLGEALSELNSNTNELFTQCIDSLKKLQKECQSQSILRNLETLAERNPDEAVKRADEASALIGETKINIVQVLSPFVPILESISFDLVGAKQDKEEKDREDADYMLALSLSVIE</sequence>
<evidence type="ECO:0000259" key="4">
    <source>
        <dbReference type="PROSITE" id="PS50089"/>
    </source>
</evidence>
<protein>
    <submittedName>
        <fullName evidence="5">Zinc finger protein</fullName>
    </submittedName>
</protein>
<dbReference type="InterPro" id="IPR013083">
    <property type="entry name" value="Znf_RING/FYVE/PHD"/>
</dbReference>
<reference evidence="5" key="2">
    <citation type="submission" date="2022-06" db="UniProtKB">
        <authorList>
            <consortium name="EnsemblMetazoa"/>
        </authorList>
    </citation>
    <scope>IDENTIFICATION</scope>
    <source>
        <strain evidence="5">PS312</strain>
    </source>
</reference>
<evidence type="ECO:0000313" key="6">
    <source>
        <dbReference type="Proteomes" id="UP000005239"/>
    </source>
</evidence>
<keyword evidence="2" id="KW-0862">Zinc</keyword>
<reference evidence="6" key="1">
    <citation type="journal article" date="2008" name="Nat. Genet.">
        <title>The Pristionchus pacificus genome provides a unique perspective on nematode lifestyle and parasitism.</title>
        <authorList>
            <person name="Dieterich C."/>
            <person name="Clifton S.W."/>
            <person name="Schuster L.N."/>
            <person name="Chinwalla A."/>
            <person name="Delehaunty K."/>
            <person name="Dinkelacker I."/>
            <person name="Fulton L."/>
            <person name="Fulton R."/>
            <person name="Godfrey J."/>
            <person name="Minx P."/>
            <person name="Mitreva M."/>
            <person name="Roeseler W."/>
            <person name="Tian H."/>
            <person name="Witte H."/>
            <person name="Yang S.P."/>
            <person name="Wilson R.K."/>
            <person name="Sommer R.J."/>
        </authorList>
    </citation>
    <scope>NUCLEOTIDE SEQUENCE [LARGE SCALE GENOMIC DNA]</scope>
    <source>
        <strain evidence="6">PS312</strain>
    </source>
</reference>
<dbReference type="PANTHER" id="PTHR47156:SF10">
    <property type="entry name" value="E3 UBIQUITIN-PROTEIN LIGASE TRIM-21-RELATED"/>
    <property type="match status" value="1"/>
</dbReference>
<accession>A0A8R1UPK0</accession>
<dbReference type="InterPro" id="IPR001841">
    <property type="entry name" value="Znf_RING"/>
</dbReference>
<evidence type="ECO:0000256" key="3">
    <source>
        <dbReference type="PROSITE-ProRule" id="PRU00175"/>
    </source>
</evidence>
<keyword evidence="1 3" id="KW-0863">Zinc-finger</keyword>
<evidence type="ECO:0000256" key="1">
    <source>
        <dbReference type="ARBA" id="ARBA00022771"/>
    </source>
</evidence>
<dbReference type="GO" id="GO:0008270">
    <property type="term" value="F:zinc ion binding"/>
    <property type="evidence" value="ECO:0007669"/>
    <property type="project" value="UniProtKB-KW"/>
</dbReference>
<organism evidence="5 6">
    <name type="scientific">Pristionchus pacificus</name>
    <name type="common">Parasitic nematode worm</name>
    <dbReference type="NCBI Taxonomy" id="54126"/>
    <lineage>
        <taxon>Eukaryota</taxon>
        <taxon>Metazoa</taxon>
        <taxon>Ecdysozoa</taxon>
        <taxon>Nematoda</taxon>
        <taxon>Chromadorea</taxon>
        <taxon>Rhabditida</taxon>
        <taxon>Rhabditina</taxon>
        <taxon>Diplogasteromorpha</taxon>
        <taxon>Diplogasteroidea</taxon>
        <taxon>Neodiplogasteridae</taxon>
        <taxon>Pristionchus</taxon>
    </lineage>
</organism>
<dbReference type="AlphaFoldDB" id="A0A8R1UPK0"/>
<keyword evidence="1 3" id="KW-0479">Metal-binding</keyword>
<dbReference type="SUPFAM" id="SSF57850">
    <property type="entry name" value="RING/U-box"/>
    <property type="match status" value="1"/>
</dbReference>
<evidence type="ECO:0000256" key="2">
    <source>
        <dbReference type="ARBA" id="ARBA00022833"/>
    </source>
</evidence>
<feature type="domain" description="RING-type" evidence="4">
    <location>
        <begin position="10"/>
        <end position="53"/>
    </location>
</feature>
<dbReference type="SMART" id="SM00184">
    <property type="entry name" value="RING"/>
    <property type="match status" value="1"/>
</dbReference>
<gene>
    <name evidence="5" type="primary">WBGene00275847</name>
</gene>
<proteinExistence type="predicted"/>
<dbReference type="Gene3D" id="3.30.40.10">
    <property type="entry name" value="Zinc/RING finger domain, C3HC4 (zinc finger)"/>
    <property type="match status" value="1"/>
</dbReference>
<keyword evidence="6" id="KW-1185">Reference proteome</keyword>
<name>A0A8R1UPK0_PRIPA</name>
<dbReference type="PANTHER" id="PTHR47156">
    <property type="entry name" value="PROTEIN CBG20824"/>
    <property type="match status" value="1"/>
</dbReference>